<feature type="compositionally biased region" description="Basic and acidic residues" evidence="1">
    <location>
        <begin position="182"/>
        <end position="192"/>
    </location>
</feature>
<feature type="compositionally biased region" description="Basic and acidic residues" evidence="1">
    <location>
        <begin position="11"/>
        <end position="24"/>
    </location>
</feature>
<gene>
    <name evidence="2" type="ORF">CYLTODRAFT_394061</name>
</gene>
<proteinExistence type="predicted"/>
<feature type="compositionally biased region" description="Pro residues" evidence="1">
    <location>
        <begin position="367"/>
        <end position="378"/>
    </location>
</feature>
<dbReference type="GO" id="GO:0030041">
    <property type="term" value="P:actin filament polymerization"/>
    <property type="evidence" value="ECO:0007669"/>
    <property type="project" value="TreeGrafter"/>
</dbReference>
<keyword evidence="3" id="KW-1185">Reference proteome</keyword>
<feature type="region of interest" description="Disordered" evidence="1">
    <location>
        <begin position="1"/>
        <end position="217"/>
    </location>
</feature>
<evidence type="ECO:0000313" key="2">
    <source>
        <dbReference type="EMBL" id="KIY69276.1"/>
    </source>
</evidence>
<dbReference type="EMBL" id="KN880487">
    <property type="protein sequence ID" value="KIY69276.1"/>
    <property type="molecule type" value="Genomic_DNA"/>
</dbReference>
<feature type="compositionally biased region" description="Low complexity" evidence="1">
    <location>
        <begin position="139"/>
        <end position="153"/>
    </location>
</feature>
<evidence type="ECO:0000256" key="1">
    <source>
        <dbReference type="SAM" id="MobiDB-lite"/>
    </source>
</evidence>
<sequence>MDSSTVPMSAEARRRVVSREHETPSQRIKREKAAERQRRKRERDRIQLPMRSFHLPPPPPPPQAPPPPPQISPTPAPPLVVHVQSPQMVQPPPEQQHHLSTGPSDGPTPGPSYEPPPPPGFDPNNPPPGFGPMPPGFDASQYAPPQYQAPPISADDEVRRERVRAAARERQRKHRALVKSRKQAEAQNRPDRPAPSPEFDAAPNDPSFRGFRGPHPLIPPPPDLPADSPQYHQVMAELSGPNGADVQMHEGMPDVQQPSGGQTFATTLLLALTCSSMLKAHLLRTLNITDDDLRTLEPIMADAWERWNAARHGVTLPPPPPGHFEVQAQTTTTGQPANTGFPPPPNPNDSNDFRARFHRPLVAPSPFQAPPQHVPPQGDPDEGEDEIDPALKSE</sequence>
<reference evidence="2 3" key="1">
    <citation type="journal article" date="2015" name="Fungal Genet. Biol.">
        <title>Evolution of novel wood decay mechanisms in Agaricales revealed by the genome sequences of Fistulina hepatica and Cylindrobasidium torrendii.</title>
        <authorList>
            <person name="Floudas D."/>
            <person name="Held B.W."/>
            <person name="Riley R."/>
            <person name="Nagy L.G."/>
            <person name="Koehler G."/>
            <person name="Ransdell A.S."/>
            <person name="Younus H."/>
            <person name="Chow J."/>
            <person name="Chiniquy J."/>
            <person name="Lipzen A."/>
            <person name="Tritt A."/>
            <person name="Sun H."/>
            <person name="Haridas S."/>
            <person name="LaButti K."/>
            <person name="Ohm R.A."/>
            <person name="Kues U."/>
            <person name="Blanchette R.A."/>
            <person name="Grigoriev I.V."/>
            <person name="Minto R.E."/>
            <person name="Hibbett D.S."/>
        </authorList>
    </citation>
    <scope>NUCLEOTIDE SEQUENCE [LARGE SCALE GENOMIC DNA]</scope>
    <source>
        <strain evidence="2 3">FP15055 ss-10</strain>
    </source>
</reference>
<feature type="compositionally biased region" description="Acidic residues" evidence="1">
    <location>
        <begin position="379"/>
        <end position="388"/>
    </location>
</feature>
<accession>A0A0D7BI01</accession>
<feature type="compositionally biased region" description="Basic residues" evidence="1">
    <location>
        <begin position="170"/>
        <end position="181"/>
    </location>
</feature>
<organism evidence="2 3">
    <name type="scientific">Cylindrobasidium torrendii FP15055 ss-10</name>
    <dbReference type="NCBI Taxonomy" id="1314674"/>
    <lineage>
        <taxon>Eukaryota</taxon>
        <taxon>Fungi</taxon>
        <taxon>Dikarya</taxon>
        <taxon>Basidiomycota</taxon>
        <taxon>Agaricomycotina</taxon>
        <taxon>Agaricomycetes</taxon>
        <taxon>Agaricomycetidae</taxon>
        <taxon>Agaricales</taxon>
        <taxon>Marasmiineae</taxon>
        <taxon>Physalacriaceae</taxon>
        <taxon>Cylindrobasidium</taxon>
    </lineage>
</organism>
<dbReference type="OrthoDB" id="3257251at2759"/>
<feature type="compositionally biased region" description="Basic and acidic residues" evidence="1">
    <location>
        <begin position="156"/>
        <end position="169"/>
    </location>
</feature>
<dbReference type="InterPro" id="IPR051412">
    <property type="entry name" value="Formin_Homology_Diaphanous_sf"/>
</dbReference>
<feature type="compositionally biased region" description="Pro residues" evidence="1">
    <location>
        <begin position="55"/>
        <end position="78"/>
    </location>
</feature>
<dbReference type="AlphaFoldDB" id="A0A0D7BI01"/>
<dbReference type="PANTHER" id="PTHR45691">
    <property type="entry name" value="PROTEIN DIAPHANOUS"/>
    <property type="match status" value="1"/>
</dbReference>
<feature type="compositionally biased region" description="Pro residues" evidence="1">
    <location>
        <begin position="106"/>
        <end position="135"/>
    </location>
</feature>
<name>A0A0D7BI01_9AGAR</name>
<dbReference type="GO" id="GO:0005884">
    <property type="term" value="C:actin filament"/>
    <property type="evidence" value="ECO:0007669"/>
    <property type="project" value="TreeGrafter"/>
</dbReference>
<feature type="region of interest" description="Disordered" evidence="1">
    <location>
        <begin position="332"/>
        <end position="394"/>
    </location>
</feature>
<dbReference type="STRING" id="1314674.A0A0D7BI01"/>
<dbReference type="Proteomes" id="UP000054007">
    <property type="component" value="Unassembled WGS sequence"/>
</dbReference>
<evidence type="ECO:0000313" key="3">
    <source>
        <dbReference type="Proteomes" id="UP000054007"/>
    </source>
</evidence>
<protein>
    <submittedName>
        <fullName evidence="2">Uncharacterized protein</fullName>
    </submittedName>
</protein>
<dbReference type="PANTHER" id="PTHR45691:SF19">
    <property type="match status" value="1"/>
</dbReference>